<dbReference type="STRING" id="481446.NIT7645_02390"/>
<evidence type="ECO:0000313" key="2">
    <source>
        <dbReference type="Proteomes" id="UP000043764"/>
    </source>
</evidence>
<name>A0A0H5D0D2_9RHOB</name>
<protein>
    <submittedName>
        <fullName evidence="1">Uncharacterized protein</fullName>
    </submittedName>
</protein>
<keyword evidence="2" id="KW-1185">Reference proteome</keyword>
<dbReference type="RefSeq" id="WP_050672803.1">
    <property type="nucleotide sequence ID" value="NZ_CVRL01000013.1"/>
</dbReference>
<proteinExistence type="predicted"/>
<reference evidence="2" key="1">
    <citation type="submission" date="2015-05" db="EMBL/GenBank/DDBJ databases">
        <authorList>
            <person name="Rodrigo-Torres Lidia"/>
            <person name="Arahal R.David."/>
        </authorList>
    </citation>
    <scope>NUCLEOTIDE SEQUENCE [LARGE SCALE GENOMIC DNA]</scope>
    <source>
        <strain evidence="2">CECT 7321</strain>
    </source>
</reference>
<accession>A0A0H5D0D2</accession>
<organism evidence="1 2">
    <name type="scientific">Phaeobacter italicus</name>
    <dbReference type="NCBI Taxonomy" id="481446"/>
    <lineage>
        <taxon>Bacteria</taxon>
        <taxon>Pseudomonadati</taxon>
        <taxon>Pseudomonadota</taxon>
        <taxon>Alphaproteobacteria</taxon>
        <taxon>Rhodobacterales</taxon>
        <taxon>Roseobacteraceae</taxon>
        <taxon>Phaeobacter</taxon>
    </lineage>
</organism>
<gene>
    <name evidence="1" type="ORF">NIT7321_01037</name>
</gene>
<dbReference type="EMBL" id="CVRL01000013">
    <property type="protein sequence ID" value="CRL10193.1"/>
    <property type="molecule type" value="Genomic_DNA"/>
</dbReference>
<dbReference type="Proteomes" id="UP000043764">
    <property type="component" value="Unassembled WGS sequence"/>
</dbReference>
<evidence type="ECO:0000313" key="1">
    <source>
        <dbReference type="EMBL" id="CRL10193.1"/>
    </source>
</evidence>
<sequence>MMLDLLWHSSRPRRVLPFRIEQTQSDTHLQSNSHIKALRVRQPIAGSLGKMFATLRRFDPRPRVSRHGWTGRRPVPPHG</sequence>
<dbReference type="AlphaFoldDB" id="A0A0H5D0D2"/>